<organism evidence="1 2">
    <name type="scientific">Empedobacter falsenii</name>
    <dbReference type="NCBI Taxonomy" id="343874"/>
    <lineage>
        <taxon>Bacteria</taxon>
        <taxon>Pseudomonadati</taxon>
        <taxon>Bacteroidota</taxon>
        <taxon>Flavobacteriia</taxon>
        <taxon>Flavobacteriales</taxon>
        <taxon>Weeksellaceae</taxon>
        <taxon>Empedobacter</taxon>
    </lineage>
</organism>
<gene>
    <name evidence="1" type="ORF">FH779_07520</name>
</gene>
<evidence type="ECO:0000313" key="2">
    <source>
        <dbReference type="Proteomes" id="UP000510643"/>
    </source>
</evidence>
<sequence length="175" mass="20794">MKIVNIFANRLFALHYQNETYNEYDRLMDLWDDTTYIYDFLKENVADIPKGKNIKDIAEDIIEDAYAIEDTLLEITETSDKTLSQFFKPLYNQEYQLKVLSLQKGREDYLRIYAIRIDDDTFVITGGAIKLPLHHLMDDRPHTRFELQKLENVKAFLNENGIFDDDSFFEFLNEN</sequence>
<dbReference type="EMBL" id="CP040908">
    <property type="protein sequence ID" value="QLL57935.1"/>
    <property type="molecule type" value="Genomic_DNA"/>
</dbReference>
<accession>A0A7H9DSC6</accession>
<dbReference type="RefSeq" id="WP_180906602.1">
    <property type="nucleotide sequence ID" value="NZ_CP040908.1"/>
</dbReference>
<dbReference type="KEGG" id="efal:FH779_07520"/>
<dbReference type="Proteomes" id="UP000510643">
    <property type="component" value="Chromosome"/>
</dbReference>
<name>A0A7H9DSC6_9FLAO</name>
<keyword evidence="2" id="KW-1185">Reference proteome</keyword>
<proteinExistence type="predicted"/>
<protein>
    <submittedName>
        <fullName evidence="1">Uncharacterized protein</fullName>
    </submittedName>
</protein>
<dbReference type="AlphaFoldDB" id="A0A7H9DSC6"/>
<dbReference type="GeneID" id="78401296"/>
<reference evidence="1 2" key="1">
    <citation type="submission" date="2019-06" db="EMBL/GenBank/DDBJ databases">
        <title>Emergence of pandrug resistant Empedobacter falsenii in China.</title>
        <authorList>
            <person name="Dong N."/>
            <person name="Chen S."/>
            <person name="Zhang R."/>
        </authorList>
    </citation>
    <scope>NUCLEOTIDE SEQUENCE [LARGE SCALE GENOMIC DNA]</scope>
    <source>
        <strain evidence="1 2">1681-1</strain>
    </source>
</reference>
<evidence type="ECO:0000313" key="1">
    <source>
        <dbReference type="EMBL" id="QLL57935.1"/>
    </source>
</evidence>